<feature type="compositionally biased region" description="Polar residues" evidence="1">
    <location>
        <begin position="208"/>
        <end position="218"/>
    </location>
</feature>
<keyword evidence="2" id="KW-0732">Signal</keyword>
<evidence type="ECO:0000313" key="4">
    <source>
        <dbReference type="Proteomes" id="UP000691718"/>
    </source>
</evidence>
<dbReference type="AlphaFoldDB" id="A0A8S3X2K4"/>
<feature type="compositionally biased region" description="Acidic residues" evidence="1">
    <location>
        <begin position="158"/>
        <end position="182"/>
    </location>
</feature>
<evidence type="ECO:0000313" key="3">
    <source>
        <dbReference type="EMBL" id="CAG4996699.1"/>
    </source>
</evidence>
<evidence type="ECO:0000256" key="1">
    <source>
        <dbReference type="SAM" id="MobiDB-lite"/>
    </source>
</evidence>
<sequence>MNSSIWFILVVLVISVQSIQLGTGPQTFTKNVPAIRKPQKQEIIVYLTQSQIKALQEGKGNINYQLINQAKTSEENQEESEQAQQEQEELFQLRSLEEDSEALEEENNEKPSLVPVEEPNSGEVEEEPQLSLVYRLSQNRNLLPISIDNLANLRFTSETEEQTEENQTETEEGEEETEDDQLEAQPESQSEAQPEAPRQQVFRLVASEGTTEKSTTNKAPREDPLRERWLRLLELNRSQLRNALPAQDNVTTTTEQLQAEPETNLLKLRFLVRNNSQKQAVKSQDKRIKNVLEQQQALIQAETRGQNTPTQSRTEVTITKQNQPRLIQITKPSFVKVTRNKKAGANKLAVAAPAEKAPITKRRGPVSRQPKRLTIIRHIWEK</sequence>
<comment type="caution">
    <text evidence="3">The sequence shown here is derived from an EMBL/GenBank/DDBJ whole genome shotgun (WGS) entry which is preliminary data.</text>
</comment>
<proteinExistence type="predicted"/>
<keyword evidence="4" id="KW-1185">Reference proteome</keyword>
<dbReference type="OrthoDB" id="6537767at2759"/>
<feature type="chain" id="PRO_5035754591" evidence="2">
    <location>
        <begin position="19"/>
        <end position="382"/>
    </location>
</feature>
<feature type="signal peptide" evidence="2">
    <location>
        <begin position="1"/>
        <end position="18"/>
    </location>
</feature>
<gene>
    <name evidence="3" type="ORF">PAPOLLO_LOCUS13053</name>
</gene>
<dbReference type="EMBL" id="CAJQZP010000929">
    <property type="protein sequence ID" value="CAG4996699.1"/>
    <property type="molecule type" value="Genomic_DNA"/>
</dbReference>
<evidence type="ECO:0000256" key="2">
    <source>
        <dbReference type="SAM" id="SignalP"/>
    </source>
</evidence>
<reference evidence="3" key="1">
    <citation type="submission" date="2021-04" db="EMBL/GenBank/DDBJ databases">
        <authorList>
            <person name="Tunstrom K."/>
        </authorList>
    </citation>
    <scope>NUCLEOTIDE SEQUENCE</scope>
</reference>
<name>A0A8S3X2K4_PARAO</name>
<accession>A0A8S3X2K4</accession>
<organism evidence="3 4">
    <name type="scientific">Parnassius apollo</name>
    <name type="common">Apollo butterfly</name>
    <name type="synonym">Papilio apollo</name>
    <dbReference type="NCBI Taxonomy" id="110799"/>
    <lineage>
        <taxon>Eukaryota</taxon>
        <taxon>Metazoa</taxon>
        <taxon>Ecdysozoa</taxon>
        <taxon>Arthropoda</taxon>
        <taxon>Hexapoda</taxon>
        <taxon>Insecta</taxon>
        <taxon>Pterygota</taxon>
        <taxon>Neoptera</taxon>
        <taxon>Endopterygota</taxon>
        <taxon>Lepidoptera</taxon>
        <taxon>Glossata</taxon>
        <taxon>Ditrysia</taxon>
        <taxon>Papilionoidea</taxon>
        <taxon>Papilionidae</taxon>
        <taxon>Parnassiinae</taxon>
        <taxon>Parnassini</taxon>
        <taxon>Parnassius</taxon>
        <taxon>Parnassius</taxon>
    </lineage>
</organism>
<feature type="region of interest" description="Disordered" evidence="1">
    <location>
        <begin position="158"/>
        <end position="225"/>
    </location>
</feature>
<dbReference type="Proteomes" id="UP000691718">
    <property type="component" value="Unassembled WGS sequence"/>
</dbReference>
<protein>
    <submittedName>
        <fullName evidence="3">(apollo) hypothetical protein</fullName>
    </submittedName>
</protein>
<feature type="region of interest" description="Disordered" evidence="1">
    <location>
        <begin position="99"/>
        <end position="126"/>
    </location>
</feature>